<keyword evidence="3" id="KW-1185">Reference proteome</keyword>
<reference evidence="2 3" key="2">
    <citation type="journal article" date="2017" name="Int. J. Syst. Evol. Microbiol.">
        <title>Mycobacterium stephanolepidis sp. nov., a rapidly growing species related to Mycobacterium chelonae, isolated from marine teleost fish, Stephanolepis cirrhifer.</title>
        <authorList>
            <person name="Fukano H."/>
            <person name="Wada S."/>
            <person name="Kurata O."/>
            <person name="Katayama K."/>
            <person name="Fujiwara N."/>
            <person name="Hoshino Y."/>
        </authorList>
    </citation>
    <scope>NUCLEOTIDE SEQUENCE [LARGE SCALE GENOMIC DNA]</scope>
    <source>
        <strain evidence="2 3">NJB0901</strain>
    </source>
</reference>
<feature type="transmembrane region" description="Helical" evidence="1">
    <location>
        <begin position="89"/>
        <end position="109"/>
    </location>
</feature>
<protein>
    <submittedName>
        <fullName evidence="2">Uncharacterized protein</fullName>
    </submittedName>
</protein>
<proteinExistence type="predicted"/>
<keyword evidence="1" id="KW-0472">Membrane</keyword>
<dbReference type="RefSeq" id="WP_231897011.1">
    <property type="nucleotide sequence ID" value="NZ_AP018165.1"/>
</dbReference>
<dbReference type="AlphaFoldDB" id="A0A1Z4EUF6"/>
<keyword evidence="1" id="KW-1133">Transmembrane helix</keyword>
<evidence type="ECO:0000313" key="2">
    <source>
        <dbReference type="EMBL" id="BAX96572.1"/>
    </source>
</evidence>
<dbReference type="Pfam" id="PF26327">
    <property type="entry name" value="LpqS"/>
    <property type="match status" value="1"/>
</dbReference>
<dbReference type="KEGG" id="mste:MSTE_01243"/>
<evidence type="ECO:0000313" key="3">
    <source>
        <dbReference type="Proteomes" id="UP000217954"/>
    </source>
</evidence>
<dbReference type="EMBL" id="AP018165">
    <property type="protein sequence ID" value="BAX96572.1"/>
    <property type="molecule type" value="Genomic_DNA"/>
</dbReference>
<dbReference type="InterPro" id="IPR058714">
    <property type="entry name" value="LpqS"/>
</dbReference>
<accession>A0A1Z4EUF6</accession>
<dbReference type="Proteomes" id="UP000217954">
    <property type="component" value="Chromosome"/>
</dbReference>
<sequence length="140" mass="14784">MLTGARRTSRSGRLWLVAVLVVTVATLPILHCVSVGHGGGEAPHHKATHAALQGHGPSATHAHLDNAIHEMACQTADGLVALARGFNPLRILFVLAAFALAMLVFRPVAAQLSRGPPRAAGYHGARTGRDILTKLCVIRR</sequence>
<gene>
    <name evidence="2" type="ORF">MSTE_01243</name>
</gene>
<keyword evidence="1" id="KW-0812">Transmembrane</keyword>
<organism evidence="2 3">
    <name type="scientific">[Mycobacterium] stephanolepidis</name>
    <dbReference type="NCBI Taxonomy" id="1520670"/>
    <lineage>
        <taxon>Bacteria</taxon>
        <taxon>Bacillati</taxon>
        <taxon>Actinomycetota</taxon>
        <taxon>Actinomycetes</taxon>
        <taxon>Mycobacteriales</taxon>
        <taxon>Mycobacteriaceae</taxon>
        <taxon>Mycobacteroides</taxon>
    </lineage>
</organism>
<feature type="transmembrane region" description="Helical" evidence="1">
    <location>
        <begin position="12"/>
        <end position="30"/>
    </location>
</feature>
<name>A0A1Z4EUF6_9MYCO</name>
<reference evidence="3" key="1">
    <citation type="journal article" date="2017" name="Genome Announc.">
        <title>Complete Genome Sequence of Mycobacterium stephanolepidis.</title>
        <authorList>
            <person name="Fukano H."/>
            <person name="Yoshida M."/>
            <person name="Katayama Y."/>
            <person name="Omatsu T."/>
            <person name="Mizutani T."/>
            <person name="Kurata O."/>
            <person name="Wada S."/>
            <person name="Hoshino Y."/>
        </authorList>
    </citation>
    <scope>NUCLEOTIDE SEQUENCE [LARGE SCALE GENOMIC DNA]</scope>
    <source>
        <strain evidence="3">NJB0901</strain>
    </source>
</reference>
<evidence type="ECO:0000256" key="1">
    <source>
        <dbReference type="SAM" id="Phobius"/>
    </source>
</evidence>